<evidence type="ECO:0000256" key="2">
    <source>
        <dbReference type="ARBA" id="ARBA00023125"/>
    </source>
</evidence>
<keyword evidence="6" id="KW-1185">Reference proteome</keyword>
<dbReference type="InterPro" id="IPR009057">
    <property type="entry name" value="Homeodomain-like_sf"/>
</dbReference>
<keyword evidence="2" id="KW-0238">DNA-binding</keyword>
<dbReference type="InterPro" id="IPR018062">
    <property type="entry name" value="HTH_AraC-typ_CS"/>
</dbReference>
<gene>
    <name evidence="5" type="ORF">E6C55_10855</name>
</gene>
<dbReference type="PRINTS" id="PR00032">
    <property type="entry name" value="HTHARAC"/>
</dbReference>
<sequence length="224" mass="25776">MVIRGERTICKRDSYILFGPRTPHSYRESELPFVNDWFHCLGDEMESLLADLGLPLDTLLPATDPSLISRSIMEMHRVRKLGGPLASAILDTEIRSLLMKLSNLRELSLSERQGRSFRQLSELRDTLYNSPQERHTVESLASRLHLSKSYFQHLYKELFGCSVVTDIINGRMEYAKYLLQHSSYSVSEIAAMCGYNHDTHFMRQFKKFVGVSPGQFRAGALRRE</sequence>
<dbReference type="GO" id="GO:0043565">
    <property type="term" value="F:sequence-specific DNA binding"/>
    <property type="evidence" value="ECO:0007669"/>
    <property type="project" value="InterPro"/>
</dbReference>
<dbReference type="InterPro" id="IPR037923">
    <property type="entry name" value="HTH-like"/>
</dbReference>
<keyword evidence="1" id="KW-0805">Transcription regulation</keyword>
<dbReference type="SUPFAM" id="SSF51215">
    <property type="entry name" value="Regulatory protein AraC"/>
    <property type="match status" value="1"/>
</dbReference>
<dbReference type="PROSITE" id="PS01124">
    <property type="entry name" value="HTH_ARAC_FAMILY_2"/>
    <property type="match status" value="1"/>
</dbReference>
<dbReference type="Gene3D" id="1.10.10.60">
    <property type="entry name" value="Homeodomain-like"/>
    <property type="match status" value="2"/>
</dbReference>
<comment type="caution">
    <text evidence="5">The sequence shown here is derived from an EMBL/GenBank/DDBJ whole genome shotgun (WGS) entry which is preliminary data.</text>
</comment>
<dbReference type="Pfam" id="PF12833">
    <property type="entry name" value="HTH_18"/>
    <property type="match status" value="1"/>
</dbReference>
<protein>
    <submittedName>
        <fullName evidence="5">Helix-turn-helix domain-containing protein</fullName>
    </submittedName>
</protein>
<keyword evidence="3" id="KW-0804">Transcription</keyword>
<organism evidence="5 6">
    <name type="scientific">Cohnella fermenti</name>
    <dbReference type="NCBI Taxonomy" id="2565925"/>
    <lineage>
        <taxon>Bacteria</taxon>
        <taxon>Bacillati</taxon>
        <taxon>Bacillota</taxon>
        <taxon>Bacilli</taxon>
        <taxon>Bacillales</taxon>
        <taxon>Paenibacillaceae</taxon>
        <taxon>Cohnella</taxon>
    </lineage>
</organism>
<proteinExistence type="predicted"/>
<evidence type="ECO:0000259" key="4">
    <source>
        <dbReference type="PROSITE" id="PS01124"/>
    </source>
</evidence>
<reference evidence="5 6" key="1">
    <citation type="submission" date="2019-04" db="EMBL/GenBank/DDBJ databases">
        <title>Cohnella sp. nov. isolated from preserved vegetables.</title>
        <authorList>
            <person name="Lin S.-Y."/>
            <person name="Hung M.-H."/>
            <person name="Young C.-C."/>
        </authorList>
    </citation>
    <scope>NUCLEOTIDE SEQUENCE [LARGE SCALE GENOMIC DNA]</scope>
    <source>
        <strain evidence="5 6">CC-MHH1044</strain>
    </source>
</reference>
<dbReference type="PROSITE" id="PS00041">
    <property type="entry name" value="HTH_ARAC_FAMILY_1"/>
    <property type="match status" value="1"/>
</dbReference>
<evidence type="ECO:0000256" key="1">
    <source>
        <dbReference type="ARBA" id="ARBA00023015"/>
    </source>
</evidence>
<dbReference type="EMBL" id="SSOB01000011">
    <property type="protein sequence ID" value="THF80398.1"/>
    <property type="molecule type" value="Genomic_DNA"/>
</dbReference>
<dbReference type="OrthoDB" id="2599717at2"/>
<feature type="domain" description="HTH araC/xylS-type" evidence="4">
    <location>
        <begin position="121"/>
        <end position="219"/>
    </location>
</feature>
<dbReference type="PANTHER" id="PTHR43280:SF31">
    <property type="entry name" value="TRANSCRIPTIONAL REGULATORY PROTEIN"/>
    <property type="match status" value="1"/>
</dbReference>
<accession>A0A4S4BYS5</accession>
<dbReference type="InterPro" id="IPR020449">
    <property type="entry name" value="Tscrpt_reg_AraC-type_HTH"/>
</dbReference>
<dbReference type="InterPro" id="IPR018060">
    <property type="entry name" value="HTH_AraC"/>
</dbReference>
<dbReference type="PANTHER" id="PTHR43280">
    <property type="entry name" value="ARAC-FAMILY TRANSCRIPTIONAL REGULATOR"/>
    <property type="match status" value="1"/>
</dbReference>
<dbReference type="GO" id="GO:0003700">
    <property type="term" value="F:DNA-binding transcription factor activity"/>
    <property type="evidence" value="ECO:0007669"/>
    <property type="project" value="InterPro"/>
</dbReference>
<evidence type="ECO:0000313" key="6">
    <source>
        <dbReference type="Proteomes" id="UP000310636"/>
    </source>
</evidence>
<name>A0A4S4BYS5_9BACL</name>
<evidence type="ECO:0000313" key="5">
    <source>
        <dbReference type="EMBL" id="THF80398.1"/>
    </source>
</evidence>
<dbReference type="SMART" id="SM00342">
    <property type="entry name" value="HTH_ARAC"/>
    <property type="match status" value="1"/>
</dbReference>
<dbReference type="AlphaFoldDB" id="A0A4S4BYS5"/>
<dbReference type="SUPFAM" id="SSF46689">
    <property type="entry name" value="Homeodomain-like"/>
    <property type="match status" value="2"/>
</dbReference>
<evidence type="ECO:0000256" key="3">
    <source>
        <dbReference type="ARBA" id="ARBA00023163"/>
    </source>
</evidence>
<dbReference type="Proteomes" id="UP000310636">
    <property type="component" value="Unassembled WGS sequence"/>
</dbReference>